<evidence type="ECO:0008006" key="3">
    <source>
        <dbReference type="Google" id="ProtNLM"/>
    </source>
</evidence>
<name>A0ABW2CNS9_9ACTN</name>
<reference evidence="2" key="1">
    <citation type="journal article" date="2019" name="Int. J. Syst. Evol. Microbiol.">
        <title>The Global Catalogue of Microorganisms (GCM) 10K type strain sequencing project: providing services to taxonomists for standard genome sequencing and annotation.</title>
        <authorList>
            <consortium name="The Broad Institute Genomics Platform"/>
            <consortium name="The Broad Institute Genome Sequencing Center for Infectious Disease"/>
            <person name="Wu L."/>
            <person name="Ma J."/>
        </authorList>
    </citation>
    <scope>NUCLEOTIDE SEQUENCE [LARGE SCALE GENOMIC DNA]</scope>
    <source>
        <strain evidence="2">JCM 3369</strain>
    </source>
</reference>
<evidence type="ECO:0000313" key="1">
    <source>
        <dbReference type="EMBL" id="MFC6883457.1"/>
    </source>
</evidence>
<comment type="caution">
    <text evidence="1">The sequence shown here is derived from an EMBL/GenBank/DDBJ whole genome shotgun (WGS) entry which is preliminary data.</text>
</comment>
<keyword evidence="2" id="KW-1185">Reference proteome</keyword>
<proteinExistence type="predicted"/>
<gene>
    <name evidence="1" type="ORF">ACFQKB_27110</name>
</gene>
<sequence length="206" mass="22720">MSALILALALVTGCNKPSRPTGDQAHGTKTSVLTVHENYSVKPGSLPDKVTSKIFVTVDRNSSIIAFYSMEYSSVRPERIIYEARWSRADNGTYISRDWIGCDLDKGRPPADMPKSRTALLTEMLGPQEPPAHAKIVSKKPFTWEIDRGMGRIQVTEHGPGWFSRTIRSGTGKRFTSTVSGVTESPAHSIPEWRRGWAGCKSDRAG</sequence>
<dbReference type="Proteomes" id="UP001596380">
    <property type="component" value="Unassembled WGS sequence"/>
</dbReference>
<organism evidence="1 2">
    <name type="scientific">Actinomadura yumaensis</name>
    <dbReference type="NCBI Taxonomy" id="111807"/>
    <lineage>
        <taxon>Bacteria</taxon>
        <taxon>Bacillati</taxon>
        <taxon>Actinomycetota</taxon>
        <taxon>Actinomycetes</taxon>
        <taxon>Streptosporangiales</taxon>
        <taxon>Thermomonosporaceae</taxon>
        <taxon>Actinomadura</taxon>
    </lineage>
</organism>
<dbReference type="EMBL" id="JBHSXS010000019">
    <property type="protein sequence ID" value="MFC6883457.1"/>
    <property type="molecule type" value="Genomic_DNA"/>
</dbReference>
<accession>A0ABW2CNS9</accession>
<evidence type="ECO:0000313" key="2">
    <source>
        <dbReference type="Proteomes" id="UP001596380"/>
    </source>
</evidence>
<protein>
    <recommendedName>
        <fullName evidence="3">Lipoprotein</fullName>
    </recommendedName>
</protein>
<dbReference type="RefSeq" id="WP_378063663.1">
    <property type="nucleotide sequence ID" value="NZ_JBHSXS010000019.1"/>
</dbReference>